<evidence type="ECO:0000256" key="18">
    <source>
        <dbReference type="PROSITE-ProRule" id="PRU00076"/>
    </source>
</evidence>
<dbReference type="InterPro" id="IPR001304">
    <property type="entry name" value="C-type_lectin-like"/>
</dbReference>
<dbReference type="SUPFAM" id="SSF57196">
    <property type="entry name" value="EGF/Laminin"/>
    <property type="match status" value="2"/>
</dbReference>
<feature type="domain" description="EGF-like" evidence="21">
    <location>
        <begin position="301"/>
        <end position="335"/>
    </location>
</feature>
<keyword evidence="9" id="KW-0677">Repeat</keyword>
<dbReference type="GO" id="GO:0004888">
    <property type="term" value="F:transmembrane signaling receptor activity"/>
    <property type="evidence" value="ECO:0007669"/>
    <property type="project" value="InterPro"/>
</dbReference>
<evidence type="ECO:0000256" key="16">
    <source>
        <dbReference type="ARBA" id="ARBA00045242"/>
    </source>
</evidence>
<comment type="subcellular location">
    <subcellularLocation>
        <location evidence="1">Membrane</location>
        <topology evidence="1">Single-pass type I membrane protein</topology>
    </subcellularLocation>
</comment>
<keyword evidence="3 18" id="KW-0245">EGF-like domain</keyword>
<dbReference type="InterPro" id="IPR051505">
    <property type="entry name" value="C-type_lectin_domain"/>
</dbReference>
<dbReference type="PROSITE" id="PS01186">
    <property type="entry name" value="EGF_2"/>
    <property type="match status" value="1"/>
</dbReference>
<dbReference type="SUPFAM" id="SSF56436">
    <property type="entry name" value="C-type lectin-like"/>
    <property type="match status" value="1"/>
</dbReference>
<dbReference type="PIRSF" id="PIRSF001775">
    <property type="entry name" value="CD93/CD141"/>
    <property type="match status" value="1"/>
</dbReference>
<keyword evidence="10" id="KW-0654">Proteoglycan</keyword>
<evidence type="ECO:0000256" key="14">
    <source>
        <dbReference type="ARBA" id="ARBA00023170"/>
    </source>
</evidence>
<dbReference type="InterPro" id="IPR016187">
    <property type="entry name" value="CTDL_fold"/>
</dbReference>
<dbReference type="InterPro" id="IPR018097">
    <property type="entry name" value="EGF_Ca-bd_CS"/>
</dbReference>
<evidence type="ECO:0000256" key="6">
    <source>
        <dbReference type="ARBA" id="ARBA00022692"/>
    </source>
</evidence>
<evidence type="ECO:0000256" key="4">
    <source>
        <dbReference type="ARBA" id="ARBA00022553"/>
    </source>
</evidence>
<keyword evidence="6 19" id="KW-0812">Transmembrane</keyword>
<dbReference type="Pfam" id="PF07645">
    <property type="entry name" value="EGF_CA"/>
    <property type="match status" value="1"/>
</dbReference>
<feature type="signal peptide" evidence="20">
    <location>
        <begin position="1"/>
        <end position="18"/>
    </location>
</feature>
<dbReference type="InterPro" id="IPR015149">
    <property type="entry name" value="Tme5_EGF-like"/>
</dbReference>
<evidence type="ECO:0000256" key="19">
    <source>
        <dbReference type="SAM" id="Phobius"/>
    </source>
</evidence>
<dbReference type="InterPro" id="IPR000152">
    <property type="entry name" value="EGF-type_Asp/Asn_hydroxyl_site"/>
</dbReference>
<dbReference type="Ensembl" id="ENSCCRT00015016689.1">
    <property type="protein sequence ID" value="ENSCCRP00015016118.1"/>
    <property type="gene ID" value="ENSCCRG00015007154.1"/>
</dbReference>
<dbReference type="InterPro" id="IPR026823">
    <property type="entry name" value="cEGF"/>
</dbReference>
<dbReference type="GO" id="GO:0030246">
    <property type="term" value="F:carbohydrate binding"/>
    <property type="evidence" value="ECO:0007669"/>
    <property type="project" value="UniProtKB-KW"/>
</dbReference>
<dbReference type="Pfam" id="PF12662">
    <property type="entry name" value="cEGF"/>
    <property type="match status" value="1"/>
</dbReference>
<dbReference type="PROSITE" id="PS00010">
    <property type="entry name" value="ASX_HYDROXYL"/>
    <property type="match status" value="2"/>
</dbReference>
<evidence type="ECO:0000313" key="23">
    <source>
        <dbReference type="Ensembl" id="ENSCCRP00015016118.1"/>
    </source>
</evidence>
<evidence type="ECO:0000256" key="11">
    <source>
        <dbReference type="ARBA" id="ARBA00022989"/>
    </source>
</evidence>
<accession>A0A8C1T192</accession>
<dbReference type="GO" id="GO:0016020">
    <property type="term" value="C:membrane"/>
    <property type="evidence" value="ECO:0007669"/>
    <property type="project" value="UniProtKB-SubCell"/>
</dbReference>
<dbReference type="InterPro" id="IPR009030">
    <property type="entry name" value="Growth_fac_rcpt_cys_sf"/>
</dbReference>
<evidence type="ECO:0000256" key="12">
    <source>
        <dbReference type="ARBA" id="ARBA00023136"/>
    </source>
</evidence>
<keyword evidence="8" id="KW-0430">Lectin</keyword>
<dbReference type="InterPro" id="IPR049883">
    <property type="entry name" value="NOTCH1_EGF-like"/>
</dbReference>
<keyword evidence="15" id="KW-0325">Glycoprotein</keyword>
<evidence type="ECO:0000256" key="1">
    <source>
        <dbReference type="ARBA" id="ARBA00004479"/>
    </source>
</evidence>
<reference evidence="23" key="1">
    <citation type="submission" date="2025-08" db="UniProtKB">
        <authorList>
            <consortium name="Ensembl"/>
        </authorList>
    </citation>
    <scope>IDENTIFICATION</scope>
</reference>
<evidence type="ECO:0000256" key="7">
    <source>
        <dbReference type="ARBA" id="ARBA00022729"/>
    </source>
</evidence>
<feature type="domain" description="EGF-like" evidence="21">
    <location>
        <begin position="375"/>
        <end position="409"/>
    </location>
</feature>
<keyword evidence="5" id="KW-0254">Endocytosis</keyword>
<comment type="caution">
    <text evidence="18">Lacks conserved residue(s) required for the propagation of feature annotation.</text>
</comment>
<keyword evidence="11 19" id="KW-1133">Transmembrane helix</keyword>
<proteinExistence type="predicted"/>
<organism evidence="23 24">
    <name type="scientific">Cyprinus carpio</name>
    <name type="common">Common carp</name>
    <dbReference type="NCBI Taxonomy" id="7962"/>
    <lineage>
        <taxon>Eukaryota</taxon>
        <taxon>Metazoa</taxon>
        <taxon>Chordata</taxon>
        <taxon>Craniata</taxon>
        <taxon>Vertebrata</taxon>
        <taxon>Euteleostomi</taxon>
        <taxon>Actinopterygii</taxon>
        <taxon>Neopterygii</taxon>
        <taxon>Teleostei</taxon>
        <taxon>Ostariophysi</taxon>
        <taxon>Cypriniformes</taxon>
        <taxon>Cyprinidae</taxon>
        <taxon>Cyprininae</taxon>
        <taxon>Cyprinus</taxon>
    </lineage>
</organism>
<evidence type="ECO:0000256" key="20">
    <source>
        <dbReference type="SAM" id="SignalP"/>
    </source>
</evidence>
<comment type="subunit">
    <text evidence="17">Interacts with ITGAL, ITGAM and ITGB2. Interacts with thrombin/F2; this interaction switches the specificity of thrombin from a procoagulant to an anticoagulant and antifibrinolytic protease. Interacts with ANGP1 and ANGP2; these interactions significantly inhibit the generation of activated PC and TAFIa/CPB2 by the thrombin/thrombomodulin complex. Interacts with PF4; this interaction enhances generation of activated protein C. Interacts with HMGB1; this interaction inhibits HMGB1 inflammatory activity.</text>
</comment>
<dbReference type="Gene3D" id="2.10.25.10">
    <property type="entry name" value="Laminin"/>
    <property type="match status" value="5"/>
</dbReference>
<dbReference type="Pfam" id="PF00059">
    <property type="entry name" value="Lectin_C"/>
    <property type="match status" value="1"/>
</dbReference>
<dbReference type="FunFam" id="2.10.25.10:FF:000009">
    <property type="entry name" value="Low-density lipoprotein receptor isoform 1"/>
    <property type="match status" value="1"/>
</dbReference>
<dbReference type="PANTHER" id="PTHR14789:SF9">
    <property type="entry name" value="THROMBOMODULIN"/>
    <property type="match status" value="1"/>
</dbReference>
<dbReference type="SMART" id="SM00181">
    <property type="entry name" value="EGF"/>
    <property type="match status" value="5"/>
</dbReference>
<evidence type="ECO:0000256" key="9">
    <source>
        <dbReference type="ARBA" id="ARBA00022737"/>
    </source>
</evidence>
<protein>
    <recommendedName>
        <fullName evidence="2">Thrombomodulin</fullName>
    </recommendedName>
</protein>
<evidence type="ECO:0000313" key="24">
    <source>
        <dbReference type="Proteomes" id="UP000694700"/>
    </source>
</evidence>
<evidence type="ECO:0000256" key="15">
    <source>
        <dbReference type="ARBA" id="ARBA00023180"/>
    </source>
</evidence>
<keyword evidence="13" id="KW-1015">Disulfide bond</keyword>
<dbReference type="SMART" id="SM00034">
    <property type="entry name" value="CLECT"/>
    <property type="match status" value="1"/>
</dbReference>
<dbReference type="Pfam" id="PF00008">
    <property type="entry name" value="EGF"/>
    <property type="match status" value="1"/>
</dbReference>
<dbReference type="SMART" id="SM00179">
    <property type="entry name" value="EGF_CA"/>
    <property type="match status" value="3"/>
</dbReference>
<dbReference type="Proteomes" id="UP000694700">
    <property type="component" value="Unplaced"/>
</dbReference>
<dbReference type="InterPro" id="IPR000742">
    <property type="entry name" value="EGF"/>
</dbReference>
<keyword evidence="4" id="KW-0597">Phosphoprotein</keyword>
<dbReference type="GO" id="GO:0006897">
    <property type="term" value="P:endocytosis"/>
    <property type="evidence" value="ECO:0007669"/>
    <property type="project" value="UniProtKB-KW"/>
</dbReference>
<keyword evidence="14" id="KW-0675">Receptor</keyword>
<name>A0A8C1T192_CYPCA</name>
<dbReference type="InterPro" id="IPR016186">
    <property type="entry name" value="C-type_lectin-like/link_sf"/>
</dbReference>
<evidence type="ECO:0000259" key="22">
    <source>
        <dbReference type="PROSITE" id="PS50041"/>
    </source>
</evidence>
<comment type="function">
    <text evidence="16">Endothelial cell receptor that plays a critical role in regulating several physiological processes including hemostasis, coagulation, fibrinolysis, inflammation, and angiogenesis. Acts as a cofactor for thrombin activation of protein C/PROC on the surface of vascular endothelial cells leading to initiation of the activated protein C anticoagulant pathway. Also accelerates the activation of the plasma carboxypeptidase B2/CPB2, which catalyzes removal of C-terminal basic amino acids from its substrates including kinins or anaphylatoxins leading to fibrinolysis inhibition. Plays critical protective roles in changing the cleavage specificity of protease-activated receptor 1/PAR1, inhibiting endothelial cell permeability and inflammation. Suppresses inflammation distinctly from its anticoagulant cofactor activity by sequestering HMGB1 thereby preventing it from engaging cellular receptors such as RAGE and contributing to the inflammatory response.</text>
</comment>
<evidence type="ECO:0000256" key="5">
    <source>
        <dbReference type="ARBA" id="ARBA00022583"/>
    </source>
</evidence>
<dbReference type="GO" id="GO:0005509">
    <property type="term" value="F:calcium ion binding"/>
    <property type="evidence" value="ECO:0007669"/>
    <property type="project" value="InterPro"/>
</dbReference>
<keyword evidence="12 19" id="KW-0472">Membrane</keyword>
<dbReference type="InterPro" id="IPR001881">
    <property type="entry name" value="EGF-like_Ca-bd_dom"/>
</dbReference>
<sequence>MRDIIGMALALAVLRVRGENISDGDCVDGKCFVFHVDSASFDAAQLVCQEKGGHLMTVRTEKAADVLGGLLNGASGDFWLGLKHAGDRCSNSSNGLKGYRWVTGDNKTQYVNWKSDVSVCSPLCVSVSQKVLKWTERACNDRIDGYFCEYDNPSYCPPLSIDAPVSYQTHFGFTAEEKLKEIPQFTNGTLQPMRTRHICFEGAWLKAPWSCEVFGGGCDYKCIQKGPSNACICQPGFELDTNGVTCNKQDADSCAECEHKCTRAGDAFACACPPGFQLGADGKSCEECKPGFHMEGGVCVDDDECESAPCEHDCINTEGSYHCVCFEGFIQSTEDMNKCKMHCEKNMCPADCDPNNNAQCNCPDGFLLEEQFCVDIDECDSGYCDHACENTPGGFQCSCDEGYVLKDSTKCIREDFEGSGSSTPFDFFTPTSRSPTDKPASISAASLLGIMICIVVCILLLVCIVHCIMRRLDKTHHYDVDKGHDENFDFQQVITEKPCAQQTFPSRHITRDT</sequence>
<feature type="chain" id="PRO_5034021546" description="Thrombomodulin" evidence="20">
    <location>
        <begin position="19"/>
        <end position="513"/>
    </location>
</feature>
<evidence type="ECO:0000256" key="13">
    <source>
        <dbReference type="ARBA" id="ARBA00023157"/>
    </source>
</evidence>
<evidence type="ECO:0000256" key="17">
    <source>
        <dbReference type="ARBA" id="ARBA00046453"/>
    </source>
</evidence>
<feature type="transmembrane region" description="Helical" evidence="19">
    <location>
        <begin position="442"/>
        <end position="468"/>
    </location>
</feature>
<evidence type="ECO:0000256" key="2">
    <source>
        <dbReference type="ARBA" id="ARBA00019822"/>
    </source>
</evidence>
<evidence type="ECO:0000259" key="21">
    <source>
        <dbReference type="PROSITE" id="PS50026"/>
    </source>
</evidence>
<evidence type="ECO:0000256" key="3">
    <source>
        <dbReference type="ARBA" id="ARBA00022536"/>
    </source>
</evidence>
<dbReference type="AlphaFoldDB" id="A0A8C1T192"/>
<dbReference type="Gene3D" id="3.10.100.10">
    <property type="entry name" value="Mannose-Binding Protein A, subunit A"/>
    <property type="match status" value="1"/>
</dbReference>
<evidence type="ECO:0000256" key="10">
    <source>
        <dbReference type="ARBA" id="ARBA00022974"/>
    </source>
</evidence>
<dbReference type="SUPFAM" id="SSF57184">
    <property type="entry name" value="Growth factor receptor domain"/>
    <property type="match status" value="1"/>
</dbReference>
<dbReference type="PROSITE" id="PS50041">
    <property type="entry name" value="C_TYPE_LECTIN_2"/>
    <property type="match status" value="1"/>
</dbReference>
<dbReference type="PROSITE" id="PS01187">
    <property type="entry name" value="EGF_CA"/>
    <property type="match status" value="1"/>
</dbReference>
<feature type="domain" description="C-type lectin" evidence="22">
    <location>
        <begin position="27"/>
        <end position="142"/>
    </location>
</feature>
<dbReference type="Pfam" id="PF09064">
    <property type="entry name" value="EGF_Tme5"/>
    <property type="match status" value="1"/>
</dbReference>
<keyword evidence="7 20" id="KW-0732">Signal</keyword>
<evidence type="ECO:0000256" key="8">
    <source>
        <dbReference type="ARBA" id="ARBA00022734"/>
    </source>
</evidence>
<dbReference type="PANTHER" id="PTHR14789">
    <property type="entry name" value="CHONDROLECTIN VARIANT CHODLFDELTAE"/>
    <property type="match status" value="1"/>
</dbReference>
<dbReference type="PROSITE" id="PS50026">
    <property type="entry name" value="EGF_3"/>
    <property type="match status" value="2"/>
</dbReference>